<dbReference type="OrthoDB" id="1745733at2759"/>
<reference evidence="1 2" key="1">
    <citation type="journal article" date="2014" name="PLoS ONE">
        <title>Global Analysis of Gene Expression Profiles in Physic Nut (Jatropha curcas L.) Seedlings Exposed to Salt Stress.</title>
        <authorList>
            <person name="Zhang L."/>
            <person name="Zhang C."/>
            <person name="Wu P."/>
            <person name="Chen Y."/>
            <person name="Li M."/>
            <person name="Jiang H."/>
            <person name="Wu G."/>
        </authorList>
    </citation>
    <scope>NUCLEOTIDE SEQUENCE [LARGE SCALE GENOMIC DNA]</scope>
    <source>
        <strain evidence="2">cv. GZQX0401</strain>
        <tissue evidence="1">Young leaves</tissue>
    </source>
</reference>
<evidence type="ECO:0000313" key="1">
    <source>
        <dbReference type="EMBL" id="KDP32885.1"/>
    </source>
</evidence>
<organism evidence="1 2">
    <name type="scientific">Jatropha curcas</name>
    <name type="common">Barbados nut</name>
    <dbReference type="NCBI Taxonomy" id="180498"/>
    <lineage>
        <taxon>Eukaryota</taxon>
        <taxon>Viridiplantae</taxon>
        <taxon>Streptophyta</taxon>
        <taxon>Embryophyta</taxon>
        <taxon>Tracheophyta</taxon>
        <taxon>Spermatophyta</taxon>
        <taxon>Magnoliopsida</taxon>
        <taxon>eudicotyledons</taxon>
        <taxon>Gunneridae</taxon>
        <taxon>Pentapetalae</taxon>
        <taxon>rosids</taxon>
        <taxon>fabids</taxon>
        <taxon>Malpighiales</taxon>
        <taxon>Euphorbiaceae</taxon>
        <taxon>Crotonoideae</taxon>
        <taxon>Jatropheae</taxon>
        <taxon>Jatropha</taxon>
    </lineage>
</organism>
<sequence length="63" mass="7277">MEMRTEPFFKSKNGSVFPKKRKLVKRMILDLFIQYFASFCFSCFSGGANEAQLPQQNFSAKNS</sequence>
<proteinExistence type="predicted"/>
<keyword evidence="2" id="KW-1185">Reference proteome</keyword>
<dbReference type="AlphaFoldDB" id="A0A067KKT1"/>
<dbReference type="EMBL" id="KK914570">
    <property type="protein sequence ID" value="KDP32885.1"/>
    <property type="molecule type" value="Genomic_DNA"/>
</dbReference>
<evidence type="ECO:0000313" key="2">
    <source>
        <dbReference type="Proteomes" id="UP000027138"/>
    </source>
</evidence>
<accession>A0A067KKT1</accession>
<name>A0A067KKT1_JATCU</name>
<gene>
    <name evidence="1" type="ORF">JCGZ_12177</name>
</gene>
<dbReference type="Proteomes" id="UP000027138">
    <property type="component" value="Unassembled WGS sequence"/>
</dbReference>
<protein>
    <submittedName>
        <fullName evidence="1">Uncharacterized protein</fullName>
    </submittedName>
</protein>